<dbReference type="PROSITE" id="PS51050">
    <property type="entry name" value="ZF_CW"/>
    <property type="match status" value="1"/>
</dbReference>
<evidence type="ECO:0000256" key="4">
    <source>
        <dbReference type="SAM" id="MobiDB-lite"/>
    </source>
</evidence>
<proteinExistence type="predicted"/>
<dbReference type="Pfam" id="PF07496">
    <property type="entry name" value="zf-CW"/>
    <property type="match status" value="1"/>
</dbReference>
<dbReference type="InParanoid" id="F0XYQ6"/>
<keyword evidence="2" id="KW-0863">Zinc-finger</keyword>
<dbReference type="PANTHER" id="PTHR46524">
    <property type="entry name" value="CW-TYPE ZINC FINGER"/>
    <property type="match status" value="1"/>
</dbReference>
<dbReference type="KEGG" id="aaf:AURANDRAFT_20163"/>
<evidence type="ECO:0000259" key="5">
    <source>
        <dbReference type="PROSITE" id="PS51050"/>
    </source>
</evidence>
<feature type="non-terminal residue" evidence="6">
    <location>
        <position position="77"/>
    </location>
</feature>
<evidence type="ECO:0000256" key="1">
    <source>
        <dbReference type="ARBA" id="ARBA00022723"/>
    </source>
</evidence>
<evidence type="ECO:0000313" key="6">
    <source>
        <dbReference type="EMBL" id="EGB11804.1"/>
    </source>
</evidence>
<dbReference type="OrthoDB" id="757982at2759"/>
<evidence type="ECO:0000313" key="7">
    <source>
        <dbReference type="Proteomes" id="UP000002729"/>
    </source>
</evidence>
<keyword evidence="1" id="KW-0479">Metal-binding</keyword>
<dbReference type="EMBL" id="GL833121">
    <property type="protein sequence ID" value="EGB11804.1"/>
    <property type="molecule type" value="Genomic_DNA"/>
</dbReference>
<keyword evidence="3" id="KW-0862">Zinc</keyword>
<organism evidence="7">
    <name type="scientific">Aureococcus anophagefferens</name>
    <name type="common">Harmful bloom alga</name>
    <dbReference type="NCBI Taxonomy" id="44056"/>
    <lineage>
        <taxon>Eukaryota</taxon>
        <taxon>Sar</taxon>
        <taxon>Stramenopiles</taxon>
        <taxon>Ochrophyta</taxon>
        <taxon>Pelagophyceae</taxon>
        <taxon>Pelagomonadales</taxon>
        <taxon>Pelagomonadaceae</taxon>
        <taxon>Aureococcus</taxon>
    </lineage>
</organism>
<feature type="domain" description="CW-type" evidence="5">
    <location>
        <begin position="38"/>
        <end position="77"/>
    </location>
</feature>
<reference evidence="6 7" key="1">
    <citation type="journal article" date="2011" name="Proc. Natl. Acad. Sci. U.S.A.">
        <title>Niche of harmful alga Aureococcus anophagefferens revealed through ecogenomics.</title>
        <authorList>
            <person name="Gobler C.J."/>
            <person name="Berry D.L."/>
            <person name="Dyhrman S.T."/>
            <person name="Wilhelm S.W."/>
            <person name="Salamov A."/>
            <person name="Lobanov A.V."/>
            <person name="Zhang Y."/>
            <person name="Collier J.L."/>
            <person name="Wurch L.L."/>
            <person name="Kustka A.B."/>
            <person name="Dill B.D."/>
            <person name="Shah M."/>
            <person name="VerBerkmoes N.C."/>
            <person name="Kuo A."/>
            <person name="Terry A."/>
            <person name="Pangilinan J."/>
            <person name="Lindquist E.A."/>
            <person name="Lucas S."/>
            <person name="Paulsen I.T."/>
            <person name="Hattenrath-Lehmann T.K."/>
            <person name="Talmage S.C."/>
            <person name="Walker E.A."/>
            <person name="Koch F."/>
            <person name="Burson A.M."/>
            <person name="Marcoval M.A."/>
            <person name="Tang Y.Z."/>
            <person name="Lecleir G.R."/>
            <person name="Coyne K.J."/>
            <person name="Berg G.M."/>
            <person name="Bertrand E.M."/>
            <person name="Saito M.A."/>
            <person name="Gladyshev V.N."/>
            <person name="Grigoriev I.V."/>
        </authorList>
    </citation>
    <scope>NUCLEOTIDE SEQUENCE [LARGE SCALE GENOMIC DNA]</scope>
    <source>
        <strain evidence="7">CCMP 1984</strain>
    </source>
</reference>
<feature type="region of interest" description="Disordered" evidence="4">
    <location>
        <begin position="1"/>
        <end position="42"/>
    </location>
</feature>
<dbReference type="InterPro" id="IPR011124">
    <property type="entry name" value="Znf_CW"/>
</dbReference>
<dbReference type="AlphaFoldDB" id="F0XYQ6"/>
<name>F0XYQ6_AURAN</name>
<dbReference type="GeneID" id="20219245"/>
<dbReference type="Gene3D" id="3.30.40.100">
    <property type="match status" value="1"/>
</dbReference>
<dbReference type="RefSeq" id="XP_009032932.1">
    <property type="nucleotide sequence ID" value="XM_009034684.1"/>
</dbReference>
<sequence length="77" mass="9034">MDRDYASAEQKAKAERGLADKAAKAERAEARRSAAPRRPVEEKWAQCDRCAKWRRLPAVIKVEMLPERWFCEMNVWD</sequence>
<evidence type="ECO:0000256" key="2">
    <source>
        <dbReference type="ARBA" id="ARBA00022771"/>
    </source>
</evidence>
<dbReference type="InterPro" id="IPR055300">
    <property type="entry name" value="CWZF3/5/7"/>
</dbReference>
<gene>
    <name evidence="6" type="ORF">AURANDRAFT_20163</name>
</gene>
<dbReference type="Proteomes" id="UP000002729">
    <property type="component" value="Unassembled WGS sequence"/>
</dbReference>
<accession>F0XYQ6</accession>
<protein>
    <recommendedName>
        <fullName evidence="5">CW-type domain-containing protein</fullName>
    </recommendedName>
</protein>
<evidence type="ECO:0000256" key="3">
    <source>
        <dbReference type="ARBA" id="ARBA00022833"/>
    </source>
</evidence>
<dbReference type="GO" id="GO:0008270">
    <property type="term" value="F:zinc ion binding"/>
    <property type="evidence" value="ECO:0007669"/>
    <property type="project" value="UniProtKB-KW"/>
</dbReference>
<dbReference type="PANTHER" id="PTHR46524:SF7">
    <property type="entry name" value="CW-TYPE ZINC FINGER"/>
    <property type="match status" value="1"/>
</dbReference>
<keyword evidence="7" id="KW-1185">Reference proteome</keyword>